<reference evidence="2 3" key="1">
    <citation type="submission" date="2024-09" db="EMBL/GenBank/DDBJ databases">
        <authorList>
            <person name="Sun Q."/>
            <person name="Mori K."/>
        </authorList>
    </citation>
    <scope>NUCLEOTIDE SEQUENCE [LARGE SCALE GENOMIC DNA]</scope>
    <source>
        <strain evidence="2 3">CCM 7659</strain>
    </source>
</reference>
<dbReference type="RefSeq" id="WP_380023067.1">
    <property type="nucleotide sequence ID" value="NZ_JBHMDY010000002.1"/>
</dbReference>
<dbReference type="Pfam" id="PF00561">
    <property type="entry name" value="Abhydrolase_1"/>
    <property type="match status" value="1"/>
</dbReference>
<gene>
    <name evidence="2" type="ORF">ACFFVD_03900</name>
</gene>
<dbReference type="Proteomes" id="UP001589700">
    <property type="component" value="Unassembled WGS sequence"/>
</dbReference>
<protein>
    <submittedName>
        <fullName evidence="2">Esterase/lipase family protein</fullName>
    </submittedName>
</protein>
<evidence type="ECO:0000259" key="1">
    <source>
        <dbReference type="Pfam" id="PF00561"/>
    </source>
</evidence>
<proteinExistence type="predicted"/>
<accession>A0ABV5JPR8</accession>
<dbReference type="Gene3D" id="3.40.50.1820">
    <property type="entry name" value="alpha/beta hydrolase"/>
    <property type="match status" value="1"/>
</dbReference>
<dbReference type="InterPro" id="IPR000073">
    <property type="entry name" value="AB_hydrolase_1"/>
</dbReference>
<dbReference type="SUPFAM" id="SSF53474">
    <property type="entry name" value="alpha/beta-Hydrolases"/>
    <property type="match status" value="1"/>
</dbReference>
<name>A0ABV5JPR8_9ACTN</name>
<evidence type="ECO:0000313" key="3">
    <source>
        <dbReference type="Proteomes" id="UP001589700"/>
    </source>
</evidence>
<dbReference type="EMBL" id="JBHMDY010000002">
    <property type="protein sequence ID" value="MFB9258935.1"/>
    <property type="molecule type" value="Genomic_DNA"/>
</dbReference>
<keyword evidence="3" id="KW-1185">Reference proteome</keyword>
<organism evidence="2 3">
    <name type="scientific">Dietzia aerolata</name>
    <dbReference type="NCBI Taxonomy" id="595984"/>
    <lineage>
        <taxon>Bacteria</taxon>
        <taxon>Bacillati</taxon>
        <taxon>Actinomycetota</taxon>
        <taxon>Actinomycetes</taxon>
        <taxon>Mycobacteriales</taxon>
        <taxon>Dietziaceae</taxon>
        <taxon>Dietzia</taxon>
    </lineage>
</organism>
<feature type="domain" description="AB hydrolase-1" evidence="1">
    <location>
        <begin position="102"/>
        <end position="222"/>
    </location>
</feature>
<dbReference type="InterPro" id="IPR029058">
    <property type="entry name" value="AB_hydrolase_fold"/>
</dbReference>
<evidence type="ECO:0000313" key="2">
    <source>
        <dbReference type="EMBL" id="MFB9258935.1"/>
    </source>
</evidence>
<sequence length="327" mass="32627">MLQSRRAPHSPLARLGAAIAAVALALPLAGVTGVTGAGVANAQSAEAQALGEQLRTLEGNEDIGHHVTDAMNGLNGPPGNPGPPAAVETPITCRPTAAHPRPVILVHGSFDNGPNTMPRLGAPLERQGFCVIAPTLGAYAGNPGRGGLDSIVGASAPQLASVIDQVRAATGADKVDLVGYSQGAAIAGYTTKVLRPGAVGRVVSVGGYMGGDPSGLLPDDLPPEAAGAALWAVNLRGLSELAPGSPMVAAWRGPENSPYLPGVEYTLIATRGDGVLPPERSFVPGPGVRTIVSEDACGGEPASHGGMASDWRTHTLMTAALGGGGGC</sequence>
<comment type="caution">
    <text evidence="2">The sequence shown here is derived from an EMBL/GenBank/DDBJ whole genome shotgun (WGS) entry which is preliminary data.</text>
</comment>